<evidence type="ECO:0000313" key="2">
    <source>
        <dbReference type="EMBL" id="GMS90632.1"/>
    </source>
</evidence>
<feature type="compositionally biased region" description="Basic residues" evidence="1">
    <location>
        <begin position="479"/>
        <end position="498"/>
    </location>
</feature>
<protein>
    <recommendedName>
        <fullName evidence="4">MULE transposase domain-containing protein</fullName>
    </recommendedName>
</protein>
<dbReference type="AlphaFoldDB" id="A0AAV5T8B1"/>
<sequence length="548" mass="62918">MGKVLGLALPCSSTMRTQLVHVIMPAVDIVHQNHMKRVEDIVRAASTNRGVNLAVDGRYDSPGFCATNCTVTFVDIETNYVLSVVNMEKNERGIDGASCKKEKEGVRRGLDGLIAKQFKINSICTDNDAKISKMMREDFKSIAHYLDFWHIVKLIKKALRELGKLKKCPNINYWRQHLINHAYHVHKMKDRKKGLQYWNSSLAHVTGRHKDFHKVHFIKEIRRCLHEKLPCSRENEIDRHSEEFGLLKDVILKPTFAAGFLRASTKKNTSPCESFNSLINLYAPKRIASTPHVYREKIKLVVLHSNTISAVDQVGLREEKSSYVTRVRGRDTLAVKRKKTPVDHYWRREVWDEVAGVIRERKDVAFLERNNIPDSNRYVAALAEEMEEEEPEKRRDGEEGEDSDVSVELGGGLESEVDSDSNPHMYPIQPNDGNDSGPGEEDQEKEAEALEMEEEEEPSESEWAKSKEDEEVKTTGRGSKGRGRGRGGRGTTARRRRVERNSMEREEEEEAEEEEQPKKRRARRQREYLRESGESEEEPVKRTKKKGA</sequence>
<proteinExistence type="predicted"/>
<dbReference type="PANTHER" id="PTHR31751">
    <property type="entry name" value="SI:CH211-108C17.2-RELATED-RELATED"/>
    <property type="match status" value="1"/>
</dbReference>
<evidence type="ECO:0000313" key="3">
    <source>
        <dbReference type="Proteomes" id="UP001432027"/>
    </source>
</evidence>
<gene>
    <name evidence="2" type="ORF">PENTCL1PPCAC_12807</name>
</gene>
<feature type="compositionally biased region" description="Basic and acidic residues" evidence="1">
    <location>
        <begin position="462"/>
        <end position="474"/>
    </location>
</feature>
<feature type="compositionally biased region" description="Acidic residues" evidence="1">
    <location>
        <begin position="438"/>
        <end position="460"/>
    </location>
</feature>
<organism evidence="2 3">
    <name type="scientific">Pristionchus entomophagus</name>
    <dbReference type="NCBI Taxonomy" id="358040"/>
    <lineage>
        <taxon>Eukaryota</taxon>
        <taxon>Metazoa</taxon>
        <taxon>Ecdysozoa</taxon>
        <taxon>Nematoda</taxon>
        <taxon>Chromadorea</taxon>
        <taxon>Rhabditida</taxon>
        <taxon>Rhabditina</taxon>
        <taxon>Diplogasteromorpha</taxon>
        <taxon>Diplogasteroidea</taxon>
        <taxon>Neodiplogasteridae</taxon>
        <taxon>Pristionchus</taxon>
    </lineage>
</organism>
<accession>A0AAV5T8B1</accession>
<evidence type="ECO:0000256" key="1">
    <source>
        <dbReference type="SAM" id="MobiDB-lite"/>
    </source>
</evidence>
<feature type="region of interest" description="Disordered" evidence="1">
    <location>
        <begin position="384"/>
        <end position="548"/>
    </location>
</feature>
<dbReference type="EMBL" id="BTSX01000003">
    <property type="protein sequence ID" value="GMS90632.1"/>
    <property type="molecule type" value="Genomic_DNA"/>
</dbReference>
<feature type="compositionally biased region" description="Basic and acidic residues" evidence="1">
    <location>
        <begin position="525"/>
        <end position="541"/>
    </location>
</feature>
<keyword evidence="3" id="KW-1185">Reference proteome</keyword>
<name>A0AAV5T8B1_9BILA</name>
<reference evidence="2" key="1">
    <citation type="submission" date="2023-10" db="EMBL/GenBank/DDBJ databases">
        <title>Genome assembly of Pristionchus species.</title>
        <authorList>
            <person name="Yoshida K."/>
            <person name="Sommer R.J."/>
        </authorList>
    </citation>
    <scope>NUCLEOTIDE SEQUENCE</scope>
    <source>
        <strain evidence="2">RS0144</strain>
    </source>
</reference>
<dbReference type="PANTHER" id="PTHR31751:SF42">
    <property type="entry name" value="PROTEIN CBG10204"/>
    <property type="match status" value="1"/>
</dbReference>
<evidence type="ECO:0008006" key="4">
    <source>
        <dbReference type="Google" id="ProtNLM"/>
    </source>
</evidence>
<feature type="compositionally biased region" description="Acidic residues" evidence="1">
    <location>
        <begin position="505"/>
        <end position="515"/>
    </location>
</feature>
<dbReference type="Proteomes" id="UP001432027">
    <property type="component" value="Unassembled WGS sequence"/>
</dbReference>
<comment type="caution">
    <text evidence="2">The sequence shown here is derived from an EMBL/GenBank/DDBJ whole genome shotgun (WGS) entry which is preliminary data.</text>
</comment>